<dbReference type="PANTHER" id="PTHR42799">
    <property type="entry name" value="MITOCHONDRIAL PEPTIDE METHIONINE SULFOXIDE REDUCTASE"/>
    <property type="match status" value="1"/>
</dbReference>
<evidence type="ECO:0000256" key="3">
    <source>
        <dbReference type="ARBA" id="ARBA00047806"/>
    </source>
</evidence>
<proteinExistence type="inferred from homology"/>
<comment type="caution">
    <text evidence="8">The sequence shown here is derived from an EMBL/GenBank/DDBJ whole genome shotgun (WGS) entry which is preliminary data.</text>
</comment>
<dbReference type="GO" id="GO:0033743">
    <property type="term" value="F:peptide-methionine (R)-S-oxide reductase activity"/>
    <property type="evidence" value="ECO:0007669"/>
    <property type="project" value="UniProtKB-EC"/>
</dbReference>
<dbReference type="AlphaFoldDB" id="E6K0U8"/>
<dbReference type="PROSITE" id="PS51790">
    <property type="entry name" value="MSRB"/>
    <property type="match status" value="1"/>
</dbReference>
<dbReference type="eggNOG" id="COG0225">
    <property type="taxonomic scope" value="Bacteria"/>
</dbReference>
<sequence length="354" mass="39316">MPGNSPQRGLPYPFGFAMLGEATERGIMTDQTKDQTSRQTVYIAGGCFWGMQEYLRRIDGVLATEVGYAQSQMADPSYEEVCSGATDAVETVKVVFDPARVALTTVTRLYFDVIDPFSLNRQGNDQGRQYRTGLYFDPASPWAGQQEEAFRKVMGEVAKYLGCTSVVEVEALKNFYPAEDYHQDYLEKNLGGYCHISPAKIANVATRQKFIDRVYTLSPLQFSVTQEADTEQPFANEYDQTFDPGIYVDIVSGKPLFASTSKYDSGCGWPAFGKPINPDDLVEIPDHQIPGRPRTEVRVKDSGIHLGHVFTDGPAEFHGVRYCMNSASLRFIPLARMEAEGYADYISLVTGAEG</sequence>
<dbReference type="GO" id="GO:0034599">
    <property type="term" value="P:cellular response to oxidative stress"/>
    <property type="evidence" value="ECO:0007669"/>
    <property type="project" value="TreeGrafter"/>
</dbReference>
<dbReference type="KEGG" id="pdo:PSDT_1163"/>
<comment type="catalytic activity">
    <reaction evidence="4">
        <text>L-methionyl-[protein] + [thioredoxin]-disulfide + H2O = L-methionyl-(R)-S-oxide-[protein] + [thioredoxin]-dithiol</text>
        <dbReference type="Rhea" id="RHEA:24164"/>
        <dbReference type="Rhea" id="RHEA-COMP:10698"/>
        <dbReference type="Rhea" id="RHEA-COMP:10700"/>
        <dbReference type="Rhea" id="RHEA-COMP:12313"/>
        <dbReference type="Rhea" id="RHEA-COMP:12314"/>
        <dbReference type="ChEBI" id="CHEBI:15377"/>
        <dbReference type="ChEBI" id="CHEBI:16044"/>
        <dbReference type="ChEBI" id="CHEBI:29950"/>
        <dbReference type="ChEBI" id="CHEBI:45764"/>
        <dbReference type="ChEBI" id="CHEBI:50058"/>
        <dbReference type="EC" id="1.8.4.12"/>
    </reaction>
</comment>
<evidence type="ECO:0000313" key="9">
    <source>
        <dbReference type="Proteomes" id="UP000004946"/>
    </source>
</evidence>
<dbReference type="InterPro" id="IPR050162">
    <property type="entry name" value="MsrA_MetSO_reductase"/>
</dbReference>
<evidence type="ECO:0000313" key="8">
    <source>
        <dbReference type="EMBL" id="EFT83429.1"/>
    </source>
</evidence>
<dbReference type="InterPro" id="IPR002569">
    <property type="entry name" value="Met_Sox_Rdtase_MsrA_dom"/>
</dbReference>
<evidence type="ECO:0000256" key="1">
    <source>
        <dbReference type="ARBA" id="ARBA00023002"/>
    </source>
</evidence>
<evidence type="ECO:0000256" key="6">
    <source>
        <dbReference type="HAMAP-Rule" id="MF_01401"/>
    </source>
</evidence>
<dbReference type="Gene3D" id="3.30.1060.10">
    <property type="entry name" value="Peptide methionine sulphoxide reductase MsrA"/>
    <property type="match status" value="1"/>
</dbReference>
<feature type="domain" description="MsrB" evidence="7">
    <location>
        <begin position="210"/>
        <end position="334"/>
    </location>
</feature>
<dbReference type="GO" id="GO:0008113">
    <property type="term" value="F:peptide-methionine (S)-S-oxide reductase activity"/>
    <property type="evidence" value="ECO:0007669"/>
    <property type="project" value="UniProtKB-UniRule"/>
</dbReference>
<dbReference type="NCBIfam" id="TIGR00357">
    <property type="entry name" value="peptide-methionine (R)-S-oxide reductase MsrB"/>
    <property type="match status" value="1"/>
</dbReference>
<accession>E6K0U8</accession>
<comment type="catalytic activity">
    <reaction evidence="3 6">
        <text>L-methionyl-[protein] + [thioredoxin]-disulfide + H2O = L-methionyl-(S)-S-oxide-[protein] + [thioredoxin]-dithiol</text>
        <dbReference type="Rhea" id="RHEA:14217"/>
        <dbReference type="Rhea" id="RHEA-COMP:10698"/>
        <dbReference type="Rhea" id="RHEA-COMP:10700"/>
        <dbReference type="Rhea" id="RHEA-COMP:12313"/>
        <dbReference type="Rhea" id="RHEA-COMP:12315"/>
        <dbReference type="ChEBI" id="CHEBI:15377"/>
        <dbReference type="ChEBI" id="CHEBI:16044"/>
        <dbReference type="ChEBI" id="CHEBI:29950"/>
        <dbReference type="ChEBI" id="CHEBI:44120"/>
        <dbReference type="ChEBI" id="CHEBI:50058"/>
        <dbReference type="EC" id="1.8.4.11"/>
    </reaction>
</comment>
<dbReference type="SUPFAM" id="SSF51316">
    <property type="entry name" value="Mss4-like"/>
    <property type="match status" value="1"/>
</dbReference>
<dbReference type="GO" id="GO:0033744">
    <property type="term" value="F:L-methionine:thioredoxin-disulfide S-oxidoreductase activity"/>
    <property type="evidence" value="ECO:0007669"/>
    <property type="project" value="RHEA"/>
</dbReference>
<keyword evidence="1 6" id="KW-0560">Oxidoreductase</keyword>
<dbReference type="InterPro" id="IPR036509">
    <property type="entry name" value="Met_Sox_Rdtase_MsrA_sf"/>
</dbReference>
<evidence type="ECO:0000256" key="5">
    <source>
        <dbReference type="ARBA" id="ARBA00048782"/>
    </source>
</evidence>
<keyword evidence="2" id="KW-0511">Multifunctional enzyme</keyword>
<dbReference type="InterPro" id="IPR002579">
    <property type="entry name" value="Met_Sox_Rdtase_MsrB_dom"/>
</dbReference>
<dbReference type="Proteomes" id="UP000004946">
    <property type="component" value="Chromosome"/>
</dbReference>
<dbReference type="InterPro" id="IPR011057">
    <property type="entry name" value="Mss4-like_sf"/>
</dbReference>
<comment type="similarity">
    <text evidence="6">Belongs to the MsrA Met sulfoxide reductase family.</text>
</comment>
<reference evidence="8 9" key="1">
    <citation type="submission" date="2010-12" db="EMBL/GenBank/DDBJ databases">
        <authorList>
            <person name="Muzny D."/>
            <person name="Qin X."/>
            <person name="Buhay C."/>
            <person name="Dugan-Rocha S."/>
            <person name="Ding Y."/>
            <person name="Chen G."/>
            <person name="Hawes A."/>
            <person name="Holder M."/>
            <person name="Jhangiani S."/>
            <person name="Johnson A."/>
            <person name="Khan Z."/>
            <person name="Li Z."/>
            <person name="Liu W."/>
            <person name="Liu X."/>
            <person name="Perez L."/>
            <person name="Shen H."/>
            <person name="Wang Q."/>
            <person name="Watt J."/>
            <person name="Xi L."/>
            <person name="Xin Y."/>
            <person name="Zhou J."/>
            <person name="Deng J."/>
            <person name="Jiang H."/>
            <person name="Liu Y."/>
            <person name="Qu J."/>
            <person name="Song X.-Z."/>
            <person name="Zhang L."/>
            <person name="Villasana D."/>
            <person name="Johnson A."/>
            <person name="Liu J."/>
            <person name="Liyanage D."/>
            <person name="Lorensuhewa L."/>
            <person name="Robinson T."/>
            <person name="Song A."/>
            <person name="Song B.-B."/>
            <person name="Dinh H."/>
            <person name="Thornton R."/>
            <person name="Coyle M."/>
            <person name="Francisco L."/>
            <person name="Jackson L."/>
            <person name="Javaid M."/>
            <person name="Korchina V."/>
            <person name="Kovar C."/>
            <person name="Mata R."/>
            <person name="Mathew T."/>
            <person name="Ngo R."/>
            <person name="Nguyen L."/>
            <person name="Nguyen N."/>
            <person name="Okwuonu G."/>
            <person name="Ongeri F."/>
            <person name="Pham C."/>
            <person name="Simmons D."/>
            <person name="Wilczek-Boney K."/>
            <person name="Hale W."/>
            <person name="Jakkamsetti A."/>
            <person name="Pham P."/>
            <person name="Ruth R."/>
            <person name="San Lucas F."/>
            <person name="Warren J."/>
            <person name="Zhang J."/>
            <person name="Zhao Z."/>
            <person name="Zhou C."/>
            <person name="Zhu D."/>
            <person name="Lee S."/>
            <person name="Bess C."/>
            <person name="Blankenburg K."/>
            <person name="Forbes L."/>
            <person name="Fu Q."/>
            <person name="Gubbala S."/>
            <person name="Hirani K."/>
            <person name="Jayaseelan J.C."/>
            <person name="Lara F."/>
            <person name="Munidasa M."/>
            <person name="Palculict T."/>
            <person name="Patil S."/>
            <person name="Pu L.-L."/>
            <person name="Saada N."/>
            <person name="Tang L."/>
            <person name="Weissenberger G."/>
            <person name="Zhu Y."/>
            <person name="Hemphill L."/>
            <person name="Shang Y."/>
            <person name="Youmans B."/>
            <person name="Ayvaz T."/>
            <person name="Ross M."/>
            <person name="Santibanez J."/>
            <person name="Aqrawi P."/>
            <person name="Gross S."/>
            <person name="Joshi V."/>
            <person name="Fowler G."/>
            <person name="Nazareth L."/>
            <person name="Reid J."/>
            <person name="Worley K."/>
            <person name="Petrosino J."/>
            <person name="Highlander S."/>
            <person name="Gibbs R."/>
        </authorList>
    </citation>
    <scope>NUCLEOTIDE SEQUENCE [LARGE SCALE GENOMIC DNA]</scope>
    <source>
        <strain evidence="8 9">DSM 10105</strain>
    </source>
</reference>
<comment type="catalytic activity">
    <reaction evidence="5 6">
        <text>[thioredoxin]-disulfide + L-methionine + H2O = L-methionine (S)-S-oxide + [thioredoxin]-dithiol</text>
        <dbReference type="Rhea" id="RHEA:19993"/>
        <dbReference type="Rhea" id="RHEA-COMP:10698"/>
        <dbReference type="Rhea" id="RHEA-COMP:10700"/>
        <dbReference type="ChEBI" id="CHEBI:15377"/>
        <dbReference type="ChEBI" id="CHEBI:29950"/>
        <dbReference type="ChEBI" id="CHEBI:50058"/>
        <dbReference type="ChEBI" id="CHEBI:57844"/>
        <dbReference type="ChEBI" id="CHEBI:58772"/>
        <dbReference type="EC" id="1.8.4.11"/>
    </reaction>
</comment>
<comment type="function">
    <text evidence="6">Has an important function as a repair enzyme for proteins that have been inactivated by oxidation. Catalyzes the reversible oxidation-reduction of methionine sulfoxide in proteins to methionine.</text>
</comment>
<organism evidence="8 9">
    <name type="scientific">Parascardovia denticolens DSM 10105 = JCM 12538</name>
    <dbReference type="NCBI Taxonomy" id="864564"/>
    <lineage>
        <taxon>Bacteria</taxon>
        <taxon>Bacillati</taxon>
        <taxon>Actinomycetota</taxon>
        <taxon>Actinomycetes</taxon>
        <taxon>Bifidobacteriales</taxon>
        <taxon>Bifidobacteriaceae</taxon>
        <taxon>Parascardovia</taxon>
    </lineage>
</organism>
<dbReference type="eggNOG" id="COG0229">
    <property type="taxonomic scope" value="Bacteria"/>
</dbReference>
<evidence type="ECO:0000256" key="4">
    <source>
        <dbReference type="ARBA" id="ARBA00048488"/>
    </source>
</evidence>
<dbReference type="Pfam" id="PF01641">
    <property type="entry name" value="SelR"/>
    <property type="match status" value="1"/>
</dbReference>
<evidence type="ECO:0000256" key="2">
    <source>
        <dbReference type="ARBA" id="ARBA00023268"/>
    </source>
</evidence>
<gene>
    <name evidence="8" type="primary">msrB</name>
    <name evidence="6" type="synonym">msrA</name>
    <name evidence="8" type="ORF">HMPREF0620_0434</name>
</gene>
<dbReference type="SUPFAM" id="SSF55068">
    <property type="entry name" value="Peptide methionine sulfoxide reductase"/>
    <property type="match status" value="1"/>
</dbReference>
<dbReference type="GO" id="GO:0005737">
    <property type="term" value="C:cytoplasm"/>
    <property type="evidence" value="ECO:0007669"/>
    <property type="project" value="TreeGrafter"/>
</dbReference>
<protein>
    <recommendedName>
        <fullName evidence="6">Peptide methionine sulfoxide reductase MsrA</fullName>
        <shortName evidence="6">Protein-methionine-S-oxide reductase</shortName>
        <ecNumber evidence="6">1.8.4.11</ecNumber>
    </recommendedName>
    <alternativeName>
        <fullName evidence="6">Peptide-methionine (S)-S-oxide reductase</fullName>
        <shortName evidence="6">Peptide Met(O) reductase</shortName>
    </alternativeName>
</protein>
<feature type="active site" evidence="6">
    <location>
        <position position="47"/>
    </location>
</feature>
<dbReference type="Pfam" id="PF01625">
    <property type="entry name" value="PMSR"/>
    <property type="match status" value="1"/>
</dbReference>
<dbReference type="HOGENOM" id="CLU_031040_1_0_11"/>
<dbReference type="Gene3D" id="2.170.150.20">
    <property type="entry name" value="Peptide methionine sulfoxide reductase"/>
    <property type="match status" value="1"/>
</dbReference>
<keyword evidence="9" id="KW-1185">Reference proteome</keyword>
<dbReference type="PATRIC" id="fig|864564.6.peg.1277"/>
<dbReference type="HAMAP" id="MF_01401">
    <property type="entry name" value="MsrA"/>
    <property type="match status" value="1"/>
</dbReference>
<dbReference type="PANTHER" id="PTHR42799:SF2">
    <property type="entry name" value="MITOCHONDRIAL PEPTIDE METHIONINE SULFOXIDE REDUCTASE"/>
    <property type="match status" value="1"/>
</dbReference>
<evidence type="ECO:0000259" key="7">
    <source>
        <dbReference type="PROSITE" id="PS51790"/>
    </source>
</evidence>
<name>E6K0U8_PARDN</name>
<dbReference type="EC" id="1.8.4.11" evidence="6"/>
<dbReference type="NCBIfam" id="TIGR00401">
    <property type="entry name" value="msrA"/>
    <property type="match status" value="1"/>
</dbReference>
<dbReference type="EMBL" id="AEON01000001">
    <property type="protein sequence ID" value="EFT83429.1"/>
    <property type="molecule type" value="Genomic_DNA"/>
</dbReference>